<dbReference type="EMBL" id="CP017641">
    <property type="protein sequence ID" value="APZ96121.1"/>
    <property type="molecule type" value="Genomic_DNA"/>
</dbReference>
<dbReference type="KEGG" id="fmr:Fuma_05789"/>
<dbReference type="InterPro" id="IPR029065">
    <property type="entry name" value="Enolase_C-like"/>
</dbReference>
<dbReference type="InterPro" id="IPR034593">
    <property type="entry name" value="DgoD-like"/>
</dbReference>
<organism evidence="2 3">
    <name type="scientific">Fuerstiella marisgermanici</name>
    <dbReference type="NCBI Taxonomy" id="1891926"/>
    <lineage>
        <taxon>Bacteria</taxon>
        <taxon>Pseudomonadati</taxon>
        <taxon>Planctomycetota</taxon>
        <taxon>Planctomycetia</taxon>
        <taxon>Planctomycetales</taxon>
        <taxon>Planctomycetaceae</taxon>
        <taxon>Fuerstiella</taxon>
    </lineage>
</organism>
<dbReference type="OrthoDB" id="9785902at2"/>
<dbReference type="AlphaFoldDB" id="A0A1P8WPY2"/>
<protein>
    <submittedName>
        <fullName evidence="2">Isomerase YitF</fullName>
        <ecNumber evidence="2">5.-.-.-</ecNumber>
    </submittedName>
</protein>
<dbReference type="PROSITE" id="PS51318">
    <property type="entry name" value="TAT"/>
    <property type="match status" value="1"/>
</dbReference>
<gene>
    <name evidence="2" type="primary">yitF</name>
    <name evidence="2" type="ORF">Fuma_05789</name>
</gene>
<sequence length="419" mass="45534">MPIRNNRRQLLRLGAGIAAGGISGMANIASADERDAVSQGNAPPLKITSVKTYLLRHKLERPNGVSVSVPLPTTREALLIRIETDQGLVGWGEKSPISGTRGTIDNHLTPRLIGENPLDYRRLWRKLWGANFGNGLAVGGVEIALNDLRGKALNLPVAELFGGRFRDQVPVYVSALSYVNQPEIEEEYPKVAAEMVALGHRAIKMRLGRYSVAREARVAQRVRDTVGPDVKLMVDGNGGYTQGTALRMADALNELNFDYFEEPLPQVTPNYTGYEELRRKMPLPLAGGEGLDSRAAGRTLINRGCFDIIQPDVSLCGGIGEALFIAELAALAGVRCMPHCWGGDIAIAASAHLLSLLPDPHWGPPTDTPLLELDQTENPWRNGLAKIPLTVRNGFITIPDKPGLGIEIDEDVVRRFAVA</sequence>
<dbReference type="SFLD" id="SFLDG00179">
    <property type="entry name" value="mandelate_racemase"/>
    <property type="match status" value="1"/>
</dbReference>
<accession>A0A1P8WPY2</accession>
<keyword evidence="3" id="KW-1185">Reference proteome</keyword>
<dbReference type="Gene3D" id="3.30.390.10">
    <property type="entry name" value="Enolase-like, N-terminal domain"/>
    <property type="match status" value="1"/>
</dbReference>
<dbReference type="InterPro" id="IPR036849">
    <property type="entry name" value="Enolase-like_C_sf"/>
</dbReference>
<keyword evidence="2" id="KW-0413">Isomerase</keyword>
<dbReference type="RefSeq" id="WP_077027187.1">
    <property type="nucleotide sequence ID" value="NZ_CP017641.1"/>
</dbReference>
<dbReference type="Pfam" id="PF13378">
    <property type="entry name" value="MR_MLE_C"/>
    <property type="match status" value="1"/>
</dbReference>
<proteinExistence type="predicted"/>
<dbReference type="Gene3D" id="3.20.20.120">
    <property type="entry name" value="Enolase-like C-terminal domain"/>
    <property type="match status" value="1"/>
</dbReference>
<evidence type="ECO:0000313" key="3">
    <source>
        <dbReference type="Proteomes" id="UP000187735"/>
    </source>
</evidence>
<dbReference type="CDD" id="cd03316">
    <property type="entry name" value="MR_like"/>
    <property type="match status" value="1"/>
</dbReference>
<dbReference type="PANTHER" id="PTHR48080">
    <property type="entry name" value="D-GALACTONATE DEHYDRATASE-RELATED"/>
    <property type="match status" value="1"/>
</dbReference>
<evidence type="ECO:0000259" key="1">
    <source>
        <dbReference type="SMART" id="SM00922"/>
    </source>
</evidence>
<dbReference type="GO" id="GO:0009063">
    <property type="term" value="P:amino acid catabolic process"/>
    <property type="evidence" value="ECO:0007669"/>
    <property type="project" value="InterPro"/>
</dbReference>
<feature type="domain" description="Mandelate racemase/muconate lactonizing enzyme C-terminal" evidence="1">
    <location>
        <begin position="185"/>
        <end position="284"/>
    </location>
</feature>
<dbReference type="SUPFAM" id="SSF54826">
    <property type="entry name" value="Enolase N-terminal domain-like"/>
    <property type="match status" value="1"/>
</dbReference>
<dbReference type="EC" id="5.-.-.-" evidence="2"/>
<dbReference type="SMART" id="SM00922">
    <property type="entry name" value="MR_MLE"/>
    <property type="match status" value="1"/>
</dbReference>
<dbReference type="InterPro" id="IPR013342">
    <property type="entry name" value="Mandelate_racemase_C"/>
</dbReference>
<dbReference type="SUPFAM" id="SSF51604">
    <property type="entry name" value="Enolase C-terminal domain-like"/>
    <property type="match status" value="1"/>
</dbReference>
<name>A0A1P8WPY2_9PLAN</name>
<dbReference type="InterPro" id="IPR029017">
    <property type="entry name" value="Enolase-like_N"/>
</dbReference>
<dbReference type="InterPro" id="IPR018110">
    <property type="entry name" value="Mandel_Rmase/mucon_lact_enz_CS"/>
</dbReference>
<dbReference type="GO" id="GO:0016853">
    <property type="term" value="F:isomerase activity"/>
    <property type="evidence" value="ECO:0007669"/>
    <property type="project" value="UniProtKB-KW"/>
</dbReference>
<dbReference type="PROSITE" id="PS00908">
    <property type="entry name" value="MR_MLE_1"/>
    <property type="match status" value="1"/>
</dbReference>
<dbReference type="InterPro" id="IPR013341">
    <property type="entry name" value="Mandelate_racemase_N_dom"/>
</dbReference>
<dbReference type="SFLD" id="SFLDS00001">
    <property type="entry name" value="Enolase"/>
    <property type="match status" value="1"/>
</dbReference>
<evidence type="ECO:0000313" key="2">
    <source>
        <dbReference type="EMBL" id="APZ96121.1"/>
    </source>
</evidence>
<dbReference type="Proteomes" id="UP000187735">
    <property type="component" value="Chromosome"/>
</dbReference>
<dbReference type="InterPro" id="IPR006311">
    <property type="entry name" value="TAT_signal"/>
</dbReference>
<reference evidence="2 3" key="1">
    <citation type="journal article" date="2016" name="Front. Microbiol.">
        <title>Fuerstia marisgermanicae gen. nov., sp. nov., an Unusual Member of the Phylum Planctomycetes from the German Wadden Sea.</title>
        <authorList>
            <person name="Kohn T."/>
            <person name="Heuer A."/>
            <person name="Jogler M."/>
            <person name="Vollmers J."/>
            <person name="Boedeker C."/>
            <person name="Bunk B."/>
            <person name="Rast P."/>
            <person name="Borchert D."/>
            <person name="Glockner I."/>
            <person name="Freese H.M."/>
            <person name="Klenk H.P."/>
            <person name="Overmann J."/>
            <person name="Kaster A.K."/>
            <person name="Rohde M."/>
            <person name="Wiegand S."/>
            <person name="Jogler C."/>
        </authorList>
    </citation>
    <scope>NUCLEOTIDE SEQUENCE [LARGE SCALE GENOMIC DNA]</scope>
    <source>
        <strain evidence="2 3">NH11</strain>
    </source>
</reference>
<dbReference type="Pfam" id="PF02746">
    <property type="entry name" value="MR_MLE_N"/>
    <property type="match status" value="1"/>
</dbReference>